<accession>A0ACC3BU92</accession>
<gene>
    <name evidence="1" type="ORF">I4F81_003835</name>
</gene>
<reference evidence="1" key="1">
    <citation type="submission" date="2019-11" db="EMBL/GenBank/DDBJ databases">
        <title>Nori genome reveals adaptations in red seaweeds to the harsh intertidal environment.</title>
        <authorList>
            <person name="Wang D."/>
            <person name="Mao Y."/>
        </authorList>
    </citation>
    <scope>NUCLEOTIDE SEQUENCE</scope>
    <source>
        <tissue evidence="1">Gametophyte</tissue>
    </source>
</reference>
<proteinExistence type="predicted"/>
<dbReference type="EMBL" id="CM020618">
    <property type="protein sequence ID" value="KAK1861251.1"/>
    <property type="molecule type" value="Genomic_DNA"/>
</dbReference>
<sequence>MAAFVPPPGHVVTIAHQVAAHGRGGVGWRHARGRPGRRAAAVAAPPRRGAHAAVVVASWASAPRPAPLPPGAAGGVAVLLAAAVAVAAAAIGALASRAAAARGGRLAPDAAALAAAVGTAPHPPPPSSRPPPPTAAAAAARSGGGAASCDTAAAVAAAAAPPPPTIGLLRLAFLAVFRTPGFWAAPLRVLPVAAAAAGAPDVLTITVLGRPLLTALLSAPATAAALAAPEATLSVEAVHSTARRALEPPPRRRRRRDAAAVAEEARQEAAVVPVLLRHMRAALTRTWWTATGEMVGRLDRAIGDELATAVAAAAAAAAAATATAGTAAGAPAKGGDADGKDGGGAVVELFETTSKLVLRAGVAAFLGDAFASAHGNEVWTGLRDWQLSAWTLPWVLFPRTARRLRPALTAAHTRAYAPILATVSGVLGGSAPAEAGTYLADAVAAVRSSGLAGTVDPVHVATQIFGVLVAMHINTYATGAWAVAHVATDGRLAAAVTAEVDALAAGLPPPIPADGASPTGLPVLEAVWVEAMRVYQVAPSIRLAKAPYHVAASAAAAAAAAAPAAAGRVAPPPPPPRGGPSRATAASSPRALGTSTPAAPTTGPPPRRLTRGGTCRPWARAAGRGRSPPGSGGCLALRGGPTGASAGGSPRSPSSACG</sequence>
<name>A0ACC3BU92_PYRYE</name>
<evidence type="ECO:0000313" key="2">
    <source>
        <dbReference type="Proteomes" id="UP000798662"/>
    </source>
</evidence>
<protein>
    <submittedName>
        <fullName evidence="1">Uncharacterized protein</fullName>
    </submittedName>
</protein>
<evidence type="ECO:0000313" key="1">
    <source>
        <dbReference type="EMBL" id="KAK1861251.1"/>
    </source>
</evidence>
<comment type="caution">
    <text evidence="1">The sequence shown here is derived from an EMBL/GenBank/DDBJ whole genome shotgun (WGS) entry which is preliminary data.</text>
</comment>
<organism evidence="1 2">
    <name type="scientific">Pyropia yezoensis</name>
    <name type="common">Susabi-nori</name>
    <name type="synonym">Porphyra yezoensis</name>
    <dbReference type="NCBI Taxonomy" id="2788"/>
    <lineage>
        <taxon>Eukaryota</taxon>
        <taxon>Rhodophyta</taxon>
        <taxon>Bangiophyceae</taxon>
        <taxon>Bangiales</taxon>
        <taxon>Bangiaceae</taxon>
        <taxon>Pyropia</taxon>
    </lineage>
</organism>
<keyword evidence="2" id="KW-1185">Reference proteome</keyword>
<dbReference type="Proteomes" id="UP000798662">
    <property type="component" value="Chromosome 1"/>
</dbReference>